<comment type="caution">
    <text evidence="2">The sequence shown here is derived from an EMBL/GenBank/DDBJ whole genome shotgun (WGS) entry which is preliminary data.</text>
</comment>
<organism evidence="2 3">
    <name type="scientific">Tanacetum coccineum</name>
    <dbReference type="NCBI Taxonomy" id="301880"/>
    <lineage>
        <taxon>Eukaryota</taxon>
        <taxon>Viridiplantae</taxon>
        <taxon>Streptophyta</taxon>
        <taxon>Embryophyta</taxon>
        <taxon>Tracheophyta</taxon>
        <taxon>Spermatophyta</taxon>
        <taxon>Magnoliopsida</taxon>
        <taxon>eudicotyledons</taxon>
        <taxon>Gunneridae</taxon>
        <taxon>Pentapetalae</taxon>
        <taxon>asterids</taxon>
        <taxon>campanulids</taxon>
        <taxon>Asterales</taxon>
        <taxon>Asteraceae</taxon>
        <taxon>Asteroideae</taxon>
        <taxon>Anthemideae</taxon>
        <taxon>Anthemidinae</taxon>
        <taxon>Tanacetum</taxon>
    </lineage>
</organism>
<dbReference type="Proteomes" id="UP001151760">
    <property type="component" value="Unassembled WGS sequence"/>
</dbReference>
<evidence type="ECO:0000313" key="3">
    <source>
        <dbReference type="Proteomes" id="UP001151760"/>
    </source>
</evidence>
<feature type="compositionally biased region" description="Basic and acidic residues" evidence="1">
    <location>
        <begin position="126"/>
        <end position="145"/>
    </location>
</feature>
<feature type="region of interest" description="Disordered" evidence="1">
    <location>
        <begin position="120"/>
        <end position="145"/>
    </location>
</feature>
<protein>
    <submittedName>
        <fullName evidence="2">Uncharacterized protein</fullName>
    </submittedName>
</protein>
<reference evidence="2" key="1">
    <citation type="journal article" date="2022" name="Int. J. Mol. Sci.">
        <title>Draft Genome of Tanacetum Coccineum: Genomic Comparison of Closely Related Tanacetum-Family Plants.</title>
        <authorList>
            <person name="Yamashiro T."/>
            <person name="Shiraishi A."/>
            <person name="Nakayama K."/>
            <person name="Satake H."/>
        </authorList>
    </citation>
    <scope>NUCLEOTIDE SEQUENCE</scope>
</reference>
<proteinExistence type="predicted"/>
<sequence length="228" mass="26277">MFLNVDQLEKQLDKEEFKEIGSMASFKVLEKQFQMFIKSRMYLDDEFVVMTRNYFLQYTQLMIPESRDTLIQHMESVKKSIDKRAKHKEEYNSWVNERQMQTTEDKVDSSKALDASLVDTKSSRTTLKEQDTSSKSGNDAHADDADIRPMYDEEPMAEVQTTAEINVFAIGQQHTEQPEFNNNGEVDQNAEQCHDTCPLPATLTDNQTTELSNQSLESKNILLKKTVA</sequence>
<accession>A0ABQ4Z5U4</accession>
<dbReference type="EMBL" id="BQNB010010987">
    <property type="protein sequence ID" value="GJS84601.1"/>
    <property type="molecule type" value="Genomic_DNA"/>
</dbReference>
<keyword evidence="3" id="KW-1185">Reference proteome</keyword>
<evidence type="ECO:0000313" key="2">
    <source>
        <dbReference type="EMBL" id="GJS84601.1"/>
    </source>
</evidence>
<reference evidence="2" key="2">
    <citation type="submission" date="2022-01" db="EMBL/GenBank/DDBJ databases">
        <authorList>
            <person name="Yamashiro T."/>
            <person name="Shiraishi A."/>
            <person name="Satake H."/>
            <person name="Nakayama K."/>
        </authorList>
    </citation>
    <scope>NUCLEOTIDE SEQUENCE</scope>
</reference>
<name>A0ABQ4Z5U4_9ASTR</name>
<gene>
    <name evidence="2" type="ORF">Tco_0751142</name>
</gene>
<evidence type="ECO:0000256" key="1">
    <source>
        <dbReference type="SAM" id="MobiDB-lite"/>
    </source>
</evidence>